<evidence type="ECO:0000256" key="4">
    <source>
        <dbReference type="ARBA" id="ARBA00022989"/>
    </source>
</evidence>
<proteinExistence type="predicted"/>
<feature type="transmembrane region" description="Helical" evidence="6">
    <location>
        <begin position="237"/>
        <end position="254"/>
    </location>
</feature>
<feature type="transmembrane region" description="Helical" evidence="6">
    <location>
        <begin position="61"/>
        <end position="81"/>
    </location>
</feature>
<feature type="transmembrane region" description="Helical" evidence="6">
    <location>
        <begin position="275"/>
        <end position="297"/>
    </location>
</feature>
<dbReference type="Gene3D" id="1.20.1740.10">
    <property type="entry name" value="Amino acid/polyamine transporter I"/>
    <property type="match status" value="1"/>
</dbReference>
<dbReference type="Pfam" id="PF13520">
    <property type="entry name" value="AA_permease_2"/>
    <property type="match status" value="1"/>
</dbReference>
<dbReference type="PANTHER" id="PTHR43243:SF4">
    <property type="entry name" value="CATIONIC AMINO ACID TRANSPORTER 4"/>
    <property type="match status" value="1"/>
</dbReference>
<sequence length="497" mass="53344">MASQFFRTKPLHVLLEELHGEQRLRRVLGPVALTSLGVGCIIGTGIFVLTGVGAHDKAGPALMLSFVVSGAACIFAALCYAEFASMVPVAGSAYTYAYATLGELMAWIIGWDLVLEYAVASSTVAHGWSAYFRDFISLMGIHFPAEFSNSPFDVVYGQGAHLTGAYFDLPAVIITALITIVLVIGIRESARFNAAMVITKVIIVLFVIAVGSVYVNPENWHPFAPFGYGGLFAGGEPKGMLAGAAVVFFAYIGFDSVSTHAEEARNPQRDVPIGILVSLVVCTVLYIAVAAVITGMVPYDKIDIHSPVSNAFIQKGITYAGILVSVGAIVGITSVLLVLMLSQPRVMLAMARDGLLPKGFFGAVHPKFRTPWKSTILTGVFVAIAAALVPLHILAELVNIGTLLAFTLVCAAVLIMRKTHPNAERPFKAPLVPLTPILGMIFCLTLMGSLGWENWVRLAVWLAIGLVIYFMYGRGHSLLNTEREDKTALYDHKPGPM</sequence>
<feature type="transmembrane region" description="Helical" evidence="6">
    <location>
        <begin position="429"/>
        <end position="449"/>
    </location>
</feature>
<dbReference type="PANTHER" id="PTHR43243">
    <property type="entry name" value="INNER MEMBRANE TRANSPORTER YGJI-RELATED"/>
    <property type="match status" value="1"/>
</dbReference>
<feature type="transmembrane region" description="Helical" evidence="6">
    <location>
        <begin position="197"/>
        <end position="217"/>
    </location>
</feature>
<feature type="transmembrane region" description="Helical" evidence="6">
    <location>
        <begin position="455"/>
        <end position="473"/>
    </location>
</feature>
<keyword evidence="2" id="KW-0813">Transport</keyword>
<keyword evidence="4 6" id="KW-1133">Transmembrane helix</keyword>
<name>E3T6D7_9BACT</name>
<dbReference type="AlphaFoldDB" id="E3T6D7"/>
<protein>
    <submittedName>
        <fullName evidence="7">Amino acid permease</fullName>
    </submittedName>
</protein>
<comment type="subcellular location">
    <subcellularLocation>
        <location evidence="1">Membrane</location>
        <topology evidence="1">Multi-pass membrane protein</topology>
    </subcellularLocation>
</comment>
<evidence type="ECO:0000256" key="6">
    <source>
        <dbReference type="SAM" id="Phobius"/>
    </source>
</evidence>
<reference evidence="7" key="2">
    <citation type="journal article" date="2010" name="Appl. Environ. Microbiol.">
        <title>Comparative analysis of acidobacterial genomic fragments from terrestrial and aquatic metagenomic libraries, with emphasis on acidobacteria subdivision 6.</title>
        <authorList>
            <person name="Kielak A.M."/>
            <person name="van Veen J.A."/>
            <person name="Kowalchuk G.A."/>
        </authorList>
    </citation>
    <scope>NUCLEOTIDE SEQUENCE</scope>
</reference>
<dbReference type="GO" id="GO:0015171">
    <property type="term" value="F:amino acid transmembrane transporter activity"/>
    <property type="evidence" value="ECO:0007669"/>
    <property type="project" value="TreeGrafter"/>
</dbReference>
<evidence type="ECO:0000256" key="2">
    <source>
        <dbReference type="ARBA" id="ARBA00022448"/>
    </source>
</evidence>
<feature type="transmembrane region" description="Helical" evidence="6">
    <location>
        <begin position="165"/>
        <end position="185"/>
    </location>
</feature>
<organism evidence="7">
    <name type="scientific">uncultured bacterium 246</name>
    <dbReference type="NCBI Taxonomy" id="698384"/>
    <lineage>
        <taxon>Bacteria</taxon>
        <taxon>environmental samples</taxon>
    </lineage>
</organism>
<feature type="transmembrane region" description="Helical" evidence="6">
    <location>
        <begin position="375"/>
        <end position="394"/>
    </location>
</feature>
<evidence type="ECO:0000256" key="1">
    <source>
        <dbReference type="ARBA" id="ARBA00004141"/>
    </source>
</evidence>
<reference evidence="7" key="1">
    <citation type="submission" date="2009-12" db="EMBL/GenBank/DDBJ databases">
        <authorList>
            <person name="Kielak A."/>
            <person name="van Veen J.A."/>
            <person name="Kowalchuk G.A."/>
        </authorList>
    </citation>
    <scope>NUCLEOTIDE SEQUENCE</scope>
</reference>
<keyword evidence="3 6" id="KW-0812">Transmembrane</keyword>
<evidence type="ECO:0000256" key="5">
    <source>
        <dbReference type="ARBA" id="ARBA00023136"/>
    </source>
</evidence>
<accession>E3T6D7</accession>
<evidence type="ECO:0000313" key="7">
    <source>
        <dbReference type="EMBL" id="ADC35881.1"/>
    </source>
</evidence>
<feature type="transmembrane region" description="Helical" evidence="6">
    <location>
        <begin position="27"/>
        <end position="49"/>
    </location>
</feature>
<dbReference type="PIRSF" id="PIRSF006060">
    <property type="entry name" value="AA_transporter"/>
    <property type="match status" value="1"/>
</dbReference>
<feature type="transmembrane region" description="Helical" evidence="6">
    <location>
        <begin position="317"/>
        <end position="342"/>
    </location>
</feature>
<feature type="transmembrane region" description="Helical" evidence="6">
    <location>
        <begin position="400"/>
        <end position="417"/>
    </location>
</feature>
<dbReference type="EMBL" id="GU260703">
    <property type="protein sequence ID" value="ADC35881.1"/>
    <property type="molecule type" value="Genomic_DNA"/>
</dbReference>
<keyword evidence="5 6" id="KW-0472">Membrane</keyword>
<dbReference type="InterPro" id="IPR002293">
    <property type="entry name" value="AA/rel_permease1"/>
</dbReference>
<feature type="transmembrane region" description="Helical" evidence="6">
    <location>
        <begin position="93"/>
        <end position="111"/>
    </location>
</feature>
<dbReference type="GO" id="GO:0016020">
    <property type="term" value="C:membrane"/>
    <property type="evidence" value="ECO:0007669"/>
    <property type="project" value="UniProtKB-SubCell"/>
</dbReference>
<evidence type="ECO:0000256" key="3">
    <source>
        <dbReference type="ARBA" id="ARBA00022692"/>
    </source>
</evidence>